<evidence type="ECO:0000256" key="3">
    <source>
        <dbReference type="SAM" id="SignalP"/>
    </source>
</evidence>
<dbReference type="SUPFAM" id="SSF53300">
    <property type="entry name" value="vWA-like"/>
    <property type="match status" value="1"/>
</dbReference>
<dbReference type="PROSITE" id="PS50234">
    <property type="entry name" value="VWFA"/>
    <property type="match status" value="1"/>
</dbReference>
<feature type="transmembrane region" description="Helical" evidence="2">
    <location>
        <begin position="606"/>
        <end position="627"/>
    </location>
</feature>
<gene>
    <name evidence="5" type="ORF">Q8A49_00315</name>
</gene>
<evidence type="ECO:0000256" key="2">
    <source>
        <dbReference type="SAM" id="Phobius"/>
    </source>
</evidence>
<feature type="chain" id="PRO_5047338444" evidence="3">
    <location>
        <begin position="35"/>
        <end position="771"/>
    </location>
</feature>
<reference evidence="5 6" key="1">
    <citation type="submission" date="2023-07" db="EMBL/GenBank/DDBJ databases">
        <authorList>
            <person name="Girao M."/>
            <person name="Carvalho M.F."/>
        </authorList>
    </citation>
    <scope>NUCLEOTIDE SEQUENCE [LARGE SCALE GENOMIC DNA]</scope>
    <source>
        <strain evidence="5 6">66/93</strain>
    </source>
</reference>
<dbReference type="Pfam" id="PF00092">
    <property type="entry name" value="VWA"/>
    <property type="match status" value="1"/>
</dbReference>
<feature type="region of interest" description="Disordered" evidence="1">
    <location>
        <begin position="714"/>
        <end position="771"/>
    </location>
</feature>
<feature type="region of interest" description="Disordered" evidence="1">
    <location>
        <begin position="674"/>
        <end position="699"/>
    </location>
</feature>
<feature type="compositionally biased region" description="Basic and acidic residues" evidence="1">
    <location>
        <begin position="730"/>
        <end position="739"/>
    </location>
</feature>
<keyword evidence="2" id="KW-1133">Transmembrane helix</keyword>
<sequence length="771" mass="80205">MATTPRVKPAGSRTALVATLLLLLGPAVPLPAHAGARAPQPGESAPVPLDIVVLVDESGSLDRDDVEEEAKAASTIAQSVLDPGSRVTVVGFGSNNGESGQIAAREVCRPTLVDEDGGRQYLADCVDGLERREDSEGNDTDHAEALGAALGHLTGADSPDGSSKIVFLLTDGALDVRDSPQYGAAERRNDNAAALVGEHLEQAAENGVRIWPLGFGSAIDRDQLDAFAAGGSQDTCNDLEVSAPVARVADDSSDVARSLQEALAAASCSQVGEPADETLAGGGRATLEVDIPLVATDGALMVTKNNPAIRVEYLDPEGEAVDTGAAEHRGSAITVSGENSPVEVLRLVDPMPGTWSVRLTSPEGTPEELVTARAQWKGFINTFLRVEGGQDPGELVVRVDIRTRRGPITSPEALADLEFSAEAAFPDGSSTPVEIGDGGEAPDSAAGDGQYAGTVSVPEGTGEVTFTSRVQGPGVPDDVHEYVYTFDPGGSSLRPSVSFGELPEQVWSGQEVAGTLTVANQGPREETVELVLAPSEGLLATIAQDTSGFAPGSSRSDFTVRVGEGSEPGPATLNVLAVDARGEVLHTSPTITTTVRAAPGALERYWWIWAPLAALVLLGGGALLLGLQQARERRDVRGIAATLHRDGVALLPPLKAPARRSTVFAFTVREEEGFDPRLDHPRGSGPAPVHEVRRHRSGGVRLRTADGREQLLRLGQVGEPLSGGLTVSFEDGRTRRREPSPSPAQHAHPRPPGPGAAAPEQGPPAGGIQLD</sequence>
<dbReference type="Gene3D" id="3.40.50.410">
    <property type="entry name" value="von Willebrand factor, type A domain"/>
    <property type="match status" value="1"/>
</dbReference>
<dbReference type="RefSeq" id="WP_330156249.1">
    <property type="nucleotide sequence ID" value="NZ_BAAAJA010000006.1"/>
</dbReference>
<dbReference type="Proteomes" id="UP001348641">
    <property type="component" value="Unassembled WGS sequence"/>
</dbReference>
<dbReference type="InterPro" id="IPR036465">
    <property type="entry name" value="vWFA_dom_sf"/>
</dbReference>
<dbReference type="SMART" id="SM00327">
    <property type="entry name" value="VWA"/>
    <property type="match status" value="1"/>
</dbReference>
<feature type="signal peptide" evidence="3">
    <location>
        <begin position="1"/>
        <end position="34"/>
    </location>
</feature>
<evidence type="ECO:0000313" key="5">
    <source>
        <dbReference type="EMBL" id="MEE2048939.1"/>
    </source>
</evidence>
<feature type="domain" description="VWFA" evidence="4">
    <location>
        <begin position="50"/>
        <end position="263"/>
    </location>
</feature>
<keyword evidence="3" id="KW-0732">Signal</keyword>
<evidence type="ECO:0000313" key="6">
    <source>
        <dbReference type="Proteomes" id="UP001348641"/>
    </source>
</evidence>
<evidence type="ECO:0000259" key="4">
    <source>
        <dbReference type="PROSITE" id="PS50234"/>
    </source>
</evidence>
<comment type="caution">
    <text evidence="5">The sequence shown here is derived from an EMBL/GenBank/DDBJ whole genome shotgun (WGS) entry which is preliminary data.</text>
</comment>
<keyword evidence="2" id="KW-0812">Transmembrane</keyword>
<dbReference type="EMBL" id="JAUUCC010000001">
    <property type="protein sequence ID" value="MEE2048939.1"/>
    <property type="molecule type" value="Genomic_DNA"/>
</dbReference>
<dbReference type="InterPro" id="IPR002035">
    <property type="entry name" value="VWF_A"/>
</dbReference>
<accession>A0ABU7KI09</accession>
<evidence type="ECO:0000256" key="1">
    <source>
        <dbReference type="SAM" id="MobiDB-lite"/>
    </source>
</evidence>
<keyword evidence="2" id="KW-0472">Membrane</keyword>
<protein>
    <submittedName>
        <fullName evidence="5">VWA domain-containing protein</fullName>
    </submittedName>
</protein>
<organism evidence="5 6">
    <name type="scientific">Nocardiopsis tropica</name>
    <dbReference type="NCBI Taxonomy" id="109330"/>
    <lineage>
        <taxon>Bacteria</taxon>
        <taxon>Bacillati</taxon>
        <taxon>Actinomycetota</taxon>
        <taxon>Actinomycetes</taxon>
        <taxon>Streptosporangiales</taxon>
        <taxon>Nocardiopsidaceae</taxon>
        <taxon>Nocardiopsis</taxon>
    </lineage>
</organism>
<feature type="region of interest" description="Disordered" evidence="1">
    <location>
        <begin position="436"/>
        <end position="460"/>
    </location>
</feature>
<dbReference type="CDD" id="cd00198">
    <property type="entry name" value="vWFA"/>
    <property type="match status" value="1"/>
</dbReference>
<name>A0ABU7KI09_9ACTN</name>
<proteinExistence type="predicted"/>